<name>A0A849IAY3_9HYPH</name>
<evidence type="ECO:0000259" key="3">
    <source>
        <dbReference type="Pfam" id="PF08797"/>
    </source>
</evidence>
<dbReference type="AlphaFoldDB" id="A0A849IAY3"/>
<dbReference type="Proteomes" id="UP000564885">
    <property type="component" value="Unassembled WGS sequence"/>
</dbReference>
<reference evidence="4 5" key="1">
    <citation type="submission" date="2020-04" db="EMBL/GenBank/DDBJ databases">
        <title>Enterovirga sp. isolate from soil.</title>
        <authorList>
            <person name="Chea S."/>
            <person name="Kim D.-U."/>
        </authorList>
    </citation>
    <scope>NUCLEOTIDE SEQUENCE [LARGE SCALE GENOMIC DNA]</scope>
    <source>
        <strain evidence="4 5">DB1703</strain>
    </source>
</reference>
<dbReference type="GO" id="GO:0003676">
    <property type="term" value="F:nucleic acid binding"/>
    <property type="evidence" value="ECO:0007669"/>
    <property type="project" value="InterPro"/>
</dbReference>
<protein>
    <recommendedName>
        <fullName evidence="3">HIRAN domain-containing protein</fullName>
    </recommendedName>
</protein>
<dbReference type="Gene3D" id="3.30.70.2330">
    <property type="match status" value="1"/>
</dbReference>
<dbReference type="GO" id="GO:0008270">
    <property type="term" value="F:zinc ion binding"/>
    <property type="evidence" value="ECO:0007669"/>
    <property type="project" value="InterPro"/>
</dbReference>
<evidence type="ECO:0000313" key="4">
    <source>
        <dbReference type="EMBL" id="NNM75064.1"/>
    </source>
</evidence>
<evidence type="ECO:0000256" key="2">
    <source>
        <dbReference type="ARBA" id="ARBA00022801"/>
    </source>
</evidence>
<evidence type="ECO:0000256" key="1">
    <source>
        <dbReference type="ARBA" id="ARBA00022723"/>
    </source>
</evidence>
<organism evidence="4 5">
    <name type="scientific">Enterovirga aerilata</name>
    <dbReference type="NCBI Taxonomy" id="2730920"/>
    <lineage>
        <taxon>Bacteria</taxon>
        <taxon>Pseudomonadati</taxon>
        <taxon>Pseudomonadota</taxon>
        <taxon>Alphaproteobacteria</taxon>
        <taxon>Hyphomicrobiales</taxon>
        <taxon>Methylobacteriaceae</taxon>
        <taxon>Enterovirga</taxon>
    </lineage>
</organism>
<gene>
    <name evidence="4" type="ORF">HJG44_22135</name>
</gene>
<keyword evidence="5" id="KW-1185">Reference proteome</keyword>
<feature type="domain" description="HIRAN" evidence="3">
    <location>
        <begin position="26"/>
        <end position="85"/>
    </location>
</feature>
<comment type="caution">
    <text evidence="4">The sequence shown here is derived from an EMBL/GenBank/DDBJ whole genome shotgun (WGS) entry which is preliminary data.</text>
</comment>
<keyword evidence="2" id="KW-0378">Hydrolase</keyword>
<evidence type="ECO:0000313" key="5">
    <source>
        <dbReference type="Proteomes" id="UP000564885"/>
    </source>
</evidence>
<proteinExistence type="predicted"/>
<dbReference type="GO" id="GO:0016818">
    <property type="term" value="F:hydrolase activity, acting on acid anhydrides, in phosphorus-containing anhydrides"/>
    <property type="evidence" value="ECO:0007669"/>
    <property type="project" value="InterPro"/>
</dbReference>
<keyword evidence="1" id="KW-0479">Metal-binding</keyword>
<dbReference type="Pfam" id="PF08797">
    <property type="entry name" value="HIRAN"/>
    <property type="match status" value="1"/>
</dbReference>
<dbReference type="InterPro" id="IPR014905">
    <property type="entry name" value="HIRAN"/>
</dbReference>
<dbReference type="EMBL" id="JABEPP010000007">
    <property type="protein sequence ID" value="NNM75064.1"/>
    <property type="molecule type" value="Genomic_DNA"/>
</dbReference>
<sequence>MRSYPSFVAGLNYPCPETGRSRLKYAGSHVKVGDRLTLVPEPDNEHDEDAVAYRHGGFHLGFVPSRHDWVARSLAEGDTIVAEVTNVEIERTGWLGLGREVRSIHVRLTITSDG</sequence>
<accession>A0A849IAY3</accession>